<name>A0A383F6V5_9ZZZZ</name>
<gene>
    <name evidence="1" type="ORF">METZ01_LOCUS517488</name>
</gene>
<organism evidence="1">
    <name type="scientific">marine metagenome</name>
    <dbReference type="NCBI Taxonomy" id="408172"/>
    <lineage>
        <taxon>unclassified sequences</taxon>
        <taxon>metagenomes</taxon>
        <taxon>ecological metagenomes</taxon>
    </lineage>
</organism>
<dbReference type="EMBL" id="UINC01231897">
    <property type="protein sequence ID" value="SVE64634.1"/>
    <property type="molecule type" value="Genomic_DNA"/>
</dbReference>
<evidence type="ECO:0000313" key="1">
    <source>
        <dbReference type="EMBL" id="SVE64634.1"/>
    </source>
</evidence>
<accession>A0A383F6V5</accession>
<protein>
    <submittedName>
        <fullName evidence="1">Uncharacterized protein</fullName>
    </submittedName>
</protein>
<sequence>MVDLRIQFMNSLCRLCAIFGASTDNILDHICIDSYTNEQLILNTRIYEYRARKMLAERAREETRQMLIDMKQIS</sequence>
<proteinExistence type="predicted"/>
<reference evidence="1" key="1">
    <citation type="submission" date="2018-05" db="EMBL/GenBank/DDBJ databases">
        <authorList>
            <person name="Lanie J.A."/>
            <person name="Ng W.-L."/>
            <person name="Kazmierczak K.M."/>
            <person name="Andrzejewski T.M."/>
            <person name="Davidsen T.M."/>
            <person name="Wayne K.J."/>
            <person name="Tettelin H."/>
            <person name="Glass J.I."/>
            <person name="Rusch D."/>
            <person name="Podicherti R."/>
            <person name="Tsui H.-C.T."/>
            <person name="Winkler M.E."/>
        </authorList>
    </citation>
    <scope>NUCLEOTIDE SEQUENCE</scope>
</reference>
<dbReference type="AlphaFoldDB" id="A0A383F6V5"/>